<evidence type="ECO:0000313" key="1">
    <source>
        <dbReference type="EMBL" id="KAB2657813.1"/>
    </source>
</evidence>
<proteinExistence type="predicted"/>
<dbReference type="Proteomes" id="UP000460650">
    <property type="component" value="Unassembled WGS sequence"/>
</dbReference>
<dbReference type="EMBL" id="WBVY01000002">
    <property type="protein sequence ID" value="KAB2657813.1"/>
    <property type="molecule type" value="Genomic_DNA"/>
</dbReference>
<organism evidence="1 2">
    <name type="scientific">Brucella tritici</name>
    <dbReference type="NCBI Taxonomy" id="94626"/>
    <lineage>
        <taxon>Bacteria</taxon>
        <taxon>Pseudomonadati</taxon>
        <taxon>Pseudomonadota</taxon>
        <taxon>Alphaproteobacteria</taxon>
        <taxon>Hyphomicrobiales</taxon>
        <taxon>Brucellaceae</taxon>
        <taxon>Brucella/Ochrobactrum group</taxon>
        <taxon>Brucella</taxon>
    </lineage>
</organism>
<evidence type="ECO:0000313" key="2">
    <source>
        <dbReference type="Proteomes" id="UP000460650"/>
    </source>
</evidence>
<reference evidence="1 2" key="1">
    <citation type="submission" date="2019-09" db="EMBL/GenBank/DDBJ databases">
        <title>Taxonomic organization of the family Brucellaceae based on a phylogenomic approach.</title>
        <authorList>
            <person name="Leclercq S."/>
            <person name="Cloeckaert A."/>
            <person name="Zygmunt M.S."/>
        </authorList>
    </citation>
    <scope>NUCLEOTIDE SEQUENCE [LARGE SCALE GENOMIC DNA]</scope>
    <source>
        <strain evidence="1 2">TA93</strain>
    </source>
</reference>
<gene>
    <name evidence="1" type="ORF">F9K94_06215</name>
</gene>
<protein>
    <recommendedName>
        <fullName evidence="3">Replication protein</fullName>
    </recommendedName>
</protein>
<comment type="caution">
    <text evidence="1">The sequence shown here is derived from an EMBL/GenBank/DDBJ whole genome shotgun (WGS) entry which is preliminary data.</text>
</comment>
<name>A0A7V7VVD9_9HYPH</name>
<dbReference type="AlphaFoldDB" id="A0A7V7VVD9"/>
<evidence type="ECO:0008006" key="3">
    <source>
        <dbReference type="Google" id="ProtNLM"/>
    </source>
</evidence>
<sequence>MKKAVRTQANEVSIDEFEDELLQHLASYENAEAVKLAHEMIDHIKSREHKLGLRRIKGTLVPANFESFEQARRERRLICNAVDGLQNDVTDPVMFFETCADNGRCNSGFCPVCERLFRLRLVRFVTQNKLRKLKWYMVTVIVKDWNIAPGDFTRFGYFNDHPVVEKICEALSSTKTNTPVLAFGSVETVFNLVDNEPYAKPFHIHLMVSGLARNAIRKAIGGTGVLCDEANKPLEVRQVNPSVTSFLRAATYVCKQPLKQRRKTSAPGAQYGSPEFPYPKLLGELISNYGDIKTGDRWVSIGINYRHDQFLLSDKVKLKVVQKIKRRVRTAKAKRVKLRRP</sequence>
<dbReference type="RefSeq" id="WP_151644288.1">
    <property type="nucleotide sequence ID" value="NZ_WBVY01000002.1"/>
</dbReference>
<accession>A0A7V7VVD9</accession>